<dbReference type="RefSeq" id="WP_114430317.1">
    <property type="nucleotide sequence ID" value="NZ_QPJM01000006.1"/>
</dbReference>
<accession>A0A368YSA6</accession>
<evidence type="ECO:0000259" key="2">
    <source>
        <dbReference type="Pfam" id="PF19489"/>
    </source>
</evidence>
<dbReference type="PROSITE" id="PS51257">
    <property type="entry name" value="PROKAR_LIPOPROTEIN"/>
    <property type="match status" value="1"/>
</dbReference>
<feature type="signal peptide" evidence="1">
    <location>
        <begin position="1"/>
        <end position="18"/>
    </location>
</feature>
<dbReference type="SUPFAM" id="SSF53955">
    <property type="entry name" value="Lysozyme-like"/>
    <property type="match status" value="1"/>
</dbReference>
<protein>
    <recommendedName>
        <fullName evidence="2">Transglycosylase SLT domain-containing protein</fullName>
    </recommendedName>
</protein>
<dbReference type="CDD" id="cd00442">
    <property type="entry name" value="Lyz-like"/>
    <property type="match status" value="1"/>
</dbReference>
<dbReference type="AlphaFoldDB" id="A0A368YSA6"/>
<dbReference type="OrthoDB" id="9789144at2"/>
<dbReference type="Gene3D" id="1.10.530.10">
    <property type="match status" value="1"/>
</dbReference>
<proteinExistence type="predicted"/>
<dbReference type="EMBL" id="QPJM01000006">
    <property type="protein sequence ID" value="RCW83105.1"/>
    <property type="molecule type" value="Genomic_DNA"/>
</dbReference>
<keyword evidence="1" id="KW-0732">Signal</keyword>
<sequence length="192" mass="21697">MRRIMFIALLLLTGCATAPTQTNNVCAVFDQRDGFFNNWYKQAKSVETEYGVPVPILMATIYTESGYQARVKPPRTKLFGFIPWSRPSTAYGYSQALDGTWADYQRETGRWTARRTDFSDAVRFVGWYHARSHQMNGIPLNDAYNLYAAYYAGPNDYARGAWRSKPGIDRSARRTAAVASSYAAQLNNCGLQ</sequence>
<dbReference type="InterPro" id="IPR023346">
    <property type="entry name" value="Lysozyme-like_dom_sf"/>
</dbReference>
<dbReference type="InterPro" id="IPR045795">
    <property type="entry name" value="SLT_4"/>
</dbReference>
<dbReference type="Proteomes" id="UP000253324">
    <property type="component" value="Unassembled WGS sequence"/>
</dbReference>
<reference evidence="3 4" key="1">
    <citation type="submission" date="2018-07" db="EMBL/GenBank/DDBJ databases">
        <title>Genomic Encyclopedia of Type Strains, Phase III (KMG-III): the genomes of soil and plant-associated and newly described type strains.</title>
        <authorList>
            <person name="Whitman W."/>
        </authorList>
    </citation>
    <scope>NUCLEOTIDE SEQUENCE [LARGE SCALE GENOMIC DNA]</scope>
    <source>
        <strain evidence="3 4">31-25a</strain>
    </source>
</reference>
<gene>
    <name evidence="3" type="ORF">C7476_106138</name>
</gene>
<feature type="chain" id="PRO_5016869579" description="Transglycosylase SLT domain-containing protein" evidence="1">
    <location>
        <begin position="19"/>
        <end position="192"/>
    </location>
</feature>
<name>A0A368YSA6_9HYPH</name>
<evidence type="ECO:0000313" key="4">
    <source>
        <dbReference type="Proteomes" id="UP000253324"/>
    </source>
</evidence>
<evidence type="ECO:0000313" key="3">
    <source>
        <dbReference type="EMBL" id="RCW83105.1"/>
    </source>
</evidence>
<comment type="caution">
    <text evidence="3">The sequence shown here is derived from an EMBL/GenBank/DDBJ whole genome shotgun (WGS) entry which is preliminary data.</text>
</comment>
<feature type="domain" description="Transglycosylase SLT" evidence="2">
    <location>
        <begin position="5"/>
        <end position="189"/>
    </location>
</feature>
<keyword evidence="4" id="KW-1185">Reference proteome</keyword>
<organism evidence="3 4">
    <name type="scientific">Phyllobacterium bourgognense</name>
    <dbReference type="NCBI Taxonomy" id="314236"/>
    <lineage>
        <taxon>Bacteria</taxon>
        <taxon>Pseudomonadati</taxon>
        <taxon>Pseudomonadota</taxon>
        <taxon>Alphaproteobacteria</taxon>
        <taxon>Hyphomicrobiales</taxon>
        <taxon>Phyllobacteriaceae</taxon>
        <taxon>Phyllobacterium</taxon>
    </lineage>
</organism>
<evidence type="ECO:0000256" key="1">
    <source>
        <dbReference type="SAM" id="SignalP"/>
    </source>
</evidence>
<dbReference type="Pfam" id="PF19489">
    <property type="entry name" value="SLT_4"/>
    <property type="match status" value="1"/>
</dbReference>